<dbReference type="AlphaFoldDB" id="A0A158G9W5"/>
<name>A0A158G9W5_9BURK</name>
<keyword evidence="1" id="KW-0812">Transmembrane</keyword>
<dbReference type="OrthoDB" id="675261at2"/>
<evidence type="ECO:0000313" key="2">
    <source>
        <dbReference type="EMBL" id="SAL28687.1"/>
    </source>
</evidence>
<dbReference type="EMBL" id="FCOK02000011">
    <property type="protein sequence ID" value="SAL28687.1"/>
    <property type="molecule type" value="Genomic_DNA"/>
</dbReference>
<evidence type="ECO:0000256" key="1">
    <source>
        <dbReference type="SAM" id="Phobius"/>
    </source>
</evidence>
<evidence type="ECO:0000313" key="3">
    <source>
        <dbReference type="Proteomes" id="UP000054683"/>
    </source>
</evidence>
<keyword evidence="1" id="KW-0472">Membrane</keyword>
<protein>
    <submittedName>
        <fullName evidence="2">Uncharacterized protein</fullName>
    </submittedName>
</protein>
<reference evidence="2 3" key="1">
    <citation type="submission" date="2016-01" db="EMBL/GenBank/DDBJ databases">
        <authorList>
            <person name="Oliw E.H."/>
        </authorList>
    </citation>
    <scope>NUCLEOTIDE SEQUENCE [LARGE SCALE GENOMIC DNA]</scope>
    <source>
        <strain evidence="2">LMG 27134</strain>
    </source>
</reference>
<dbReference type="RefSeq" id="WP_062084912.1">
    <property type="nucleotide sequence ID" value="NZ_FCOK02000011.1"/>
</dbReference>
<dbReference type="Proteomes" id="UP000054683">
    <property type="component" value="Unassembled WGS sequence"/>
</dbReference>
<proteinExistence type="predicted"/>
<feature type="transmembrane region" description="Helical" evidence="1">
    <location>
        <begin position="6"/>
        <end position="26"/>
    </location>
</feature>
<organism evidence="2 3">
    <name type="scientific">Caballeronia udeis</name>
    <dbReference type="NCBI Taxonomy" id="1232866"/>
    <lineage>
        <taxon>Bacteria</taxon>
        <taxon>Pseudomonadati</taxon>
        <taxon>Pseudomonadota</taxon>
        <taxon>Betaproteobacteria</taxon>
        <taxon>Burkholderiales</taxon>
        <taxon>Burkholderiaceae</taxon>
        <taxon>Caballeronia</taxon>
    </lineage>
</organism>
<gene>
    <name evidence="2" type="ORF">AWB69_02239</name>
</gene>
<sequence>MTDPIPLTVSVLALAVSAITAWLTLFRRGTVRMTQPTVIYFGPDTPRPGGRDGNPKIYLRTLLFATSKRGRIIESMHISLSRSETHQNFNIWVHGETNKLVRGSGLFVGETGVAANHHFLMPEDGSHFKWLAGHYQLGVHTRLVGDKAHKLLFSQPLEVTSDLAAQLDRPGVGLYFDWGPDSSRYLPHIEQRPPLHDPEQFIETLGLTPHVER</sequence>
<keyword evidence="1" id="KW-1133">Transmembrane helix</keyword>
<accession>A0A158G9W5</accession>